<name>A0A6L7GD87_9SPHN</name>
<reference evidence="1 2" key="1">
    <citation type="submission" date="2019-12" db="EMBL/GenBank/DDBJ databases">
        <title>Genomic-based taxomic classification of the family Erythrobacteraceae.</title>
        <authorList>
            <person name="Xu L."/>
        </authorList>
    </citation>
    <scope>NUCLEOTIDE SEQUENCE [LARGE SCALE GENOMIC DNA]</scope>
    <source>
        <strain evidence="1 2">KCTC 52259</strain>
    </source>
</reference>
<proteinExistence type="predicted"/>
<keyword evidence="2" id="KW-1185">Reference proteome</keyword>
<dbReference type="AlphaFoldDB" id="A0A6L7GD87"/>
<evidence type="ECO:0000313" key="1">
    <source>
        <dbReference type="EMBL" id="MXP14022.1"/>
    </source>
</evidence>
<evidence type="ECO:0000313" key="2">
    <source>
        <dbReference type="Proteomes" id="UP000473531"/>
    </source>
</evidence>
<organism evidence="1 2">
    <name type="scientific">Allopontixanthobacter confluentis</name>
    <dbReference type="NCBI Taxonomy" id="1849021"/>
    <lineage>
        <taxon>Bacteria</taxon>
        <taxon>Pseudomonadati</taxon>
        <taxon>Pseudomonadota</taxon>
        <taxon>Alphaproteobacteria</taxon>
        <taxon>Sphingomonadales</taxon>
        <taxon>Erythrobacteraceae</taxon>
        <taxon>Allopontixanthobacter</taxon>
    </lineage>
</organism>
<protein>
    <submittedName>
        <fullName evidence="1">Uncharacterized protein</fullName>
    </submittedName>
</protein>
<dbReference type="Proteomes" id="UP000473531">
    <property type="component" value="Unassembled WGS sequence"/>
</dbReference>
<dbReference type="EMBL" id="WTYU01000001">
    <property type="protein sequence ID" value="MXP14022.1"/>
    <property type="molecule type" value="Genomic_DNA"/>
</dbReference>
<sequence length="160" mass="17822">MSVDPVVRLAALQIDDPEEALNVRFPAEERLALEEIGLGSDPWRLVEEAASGFSEQVEEAVLLEKGEVILSVEVAELIAIALKTRKRPANRPKLSKDQQVRRNALAALGRQLKSQHMKMGMKAGVAEVQAAKAVAEIGRDFGEKVSWQTFRKWIKLRPKK</sequence>
<accession>A0A6L7GD87</accession>
<gene>
    <name evidence="1" type="ORF">GRI44_04575</name>
</gene>
<dbReference type="RefSeq" id="WP_160600235.1">
    <property type="nucleotide sequence ID" value="NZ_WTYU01000001.1"/>
</dbReference>
<comment type="caution">
    <text evidence="1">The sequence shown here is derived from an EMBL/GenBank/DDBJ whole genome shotgun (WGS) entry which is preliminary data.</text>
</comment>